<evidence type="ECO:0000313" key="1">
    <source>
        <dbReference type="EMBL" id="KZM68462.1"/>
    </source>
</evidence>
<evidence type="ECO:0000313" key="2">
    <source>
        <dbReference type="Proteomes" id="UP000076512"/>
    </source>
</evidence>
<protein>
    <recommendedName>
        <fullName evidence="3">Transcription regulator TrmB N-terminal domain-containing protein</fullName>
    </recommendedName>
</protein>
<dbReference type="EMBL" id="LWGR01000021">
    <property type="protein sequence ID" value="KZM68462.1"/>
    <property type="molecule type" value="Genomic_DNA"/>
</dbReference>
<organism evidence="1 2">
    <name type="scientific">Nocardia terpenica</name>
    <dbReference type="NCBI Taxonomy" id="455432"/>
    <lineage>
        <taxon>Bacteria</taxon>
        <taxon>Bacillati</taxon>
        <taxon>Actinomycetota</taxon>
        <taxon>Actinomycetes</taxon>
        <taxon>Mycobacteriales</taxon>
        <taxon>Nocardiaceae</taxon>
        <taxon>Nocardia</taxon>
    </lineage>
</organism>
<dbReference type="RefSeq" id="WP_067580086.1">
    <property type="nucleotide sequence ID" value="NZ_JABMCZ010000002.1"/>
</dbReference>
<sequence length="101" mass="11023">MAVLKGAPVGGADTVDDDDLSIKIPYQVLSFGLSPQAVSLYVMLASFEDDTKVHRDDIAHAAGVQQGRSAYRYLRELQSAGWLTGWVVDGKFVRARVTRTP</sequence>
<accession>A0A164HF71</accession>
<evidence type="ECO:0008006" key="3">
    <source>
        <dbReference type="Google" id="ProtNLM"/>
    </source>
</evidence>
<comment type="caution">
    <text evidence="1">The sequence shown here is derived from an EMBL/GenBank/DDBJ whole genome shotgun (WGS) entry which is preliminary data.</text>
</comment>
<dbReference type="AlphaFoldDB" id="A0A164HF71"/>
<reference evidence="1 2" key="1">
    <citation type="submission" date="2016-04" db="EMBL/GenBank/DDBJ databases">
        <authorList>
            <person name="Evans L.H."/>
            <person name="Alamgir A."/>
            <person name="Owens N."/>
            <person name="Weber N.D."/>
            <person name="Virtaneva K."/>
            <person name="Barbian K."/>
            <person name="Babar A."/>
            <person name="Rosenke K."/>
        </authorList>
    </citation>
    <scope>NUCLEOTIDE SEQUENCE [LARGE SCALE GENOMIC DNA]</scope>
    <source>
        <strain evidence="1 2">IFM 0406</strain>
    </source>
</reference>
<proteinExistence type="predicted"/>
<dbReference type="STRING" id="455432.AWN90_11365"/>
<gene>
    <name evidence="1" type="ORF">AWN90_11365</name>
</gene>
<name>A0A164HF71_9NOCA</name>
<keyword evidence="2" id="KW-1185">Reference proteome</keyword>
<dbReference type="Proteomes" id="UP000076512">
    <property type="component" value="Unassembled WGS sequence"/>
</dbReference>